<dbReference type="EMBL" id="MOMC01000116">
    <property type="protein sequence ID" value="ONH22194.1"/>
    <property type="molecule type" value="Genomic_DNA"/>
</dbReference>
<dbReference type="STRING" id="1834516.BL253_36485"/>
<accession>A0A1V2I1K8</accession>
<gene>
    <name evidence="2" type="ORF">BL253_36485</name>
</gene>
<protein>
    <submittedName>
        <fullName evidence="2">Uncharacterized protein</fullName>
    </submittedName>
</protein>
<dbReference type="Gene3D" id="3.20.20.140">
    <property type="entry name" value="Metal-dependent hydrolases"/>
    <property type="match status" value="1"/>
</dbReference>
<feature type="compositionally biased region" description="Basic residues" evidence="1">
    <location>
        <begin position="37"/>
        <end position="46"/>
    </location>
</feature>
<dbReference type="Proteomes" id="UP000188929">
    <property type="component" value="Unassembled WGS sequence"/>
</dbReference>
<dbReference type="InterPro" id="IPR032466">
    <property type="entry name" value="Metal_Hydrolase"/>
</dbReference>
<reference evidence="3" key="1">
    <citation type="submission" date="2016-10" db="EMBL/GenBank/DDBJ databases">
        <title>Frankia sp. NRRL B-16386 Genome sequencing.</title>
        <authorList>
            <person name="Ghodhbane-Gtari F."/>
            <person name="Swanson E."/>
            <person name="Gueddou A."/>
            <person name="Hezbri K."/>
            <person name="Ktari K."/>
            <person name="Nouioui I."/>
            <person name="Morris K."/>
            <person name="Simpson S."/>
            <person name="Abebe-Akele F."/>
            <person name="Thomas K."/>
            <person name="Gtari M."/>
            <person name="Tisa L.S."/>
        </authorList>
    </citation>
    <scope>NUCLEOTIDE SEQUENCE [LARGE SCALE GENOMIC DNA]</scope>
    <source>
        <strain evidence="3">NRRL B-16386</strain>
    </source>
</reference>
<dbReference type="AlphaFoldDB" id="A0A1V2I1K8"/>
<evidence type="ECO:0000256" key="1">
    <source>
        <dbReference type="SAM" id="MobiDB-lite"/>
    </source>
</evidence>
<organism evidence="2 3">
    <name type="scientific">Pseudofrankia asymbiotica</name>
    <dbReference type="NCBI Taxonomy" id="1834516"/>
    <lineage>
        <taxon>Bacteria</taxon>
        <taxon>Bacillati</taxon>
        <taxon>Actinomycetota</taxon>
        <taxon>Actinomycetes</taxon>
        <taxon>Frankiales</taxon>
        <taxon>Frankiaceae</taxon>
        <taxon>Pseudofrankia</taxon>
    </lineage>
</organism>
<evidence type="ECO:0000313" key="2">
    <source>
        <dbReference type="EMBL" id="ONH22194.1"/>
    </source>
</evidence>
<dbReference type="SUPFAM" id="SSF51556">
    <property type="entry name" value="Metallo-dependent hydrolases"/>
    <property type="match status" value="1"/>
</dbReference>
<sequence>MILPTPRSATKNDHRCVRRSIGLAGLGGPLTDCNDQHRRRPRRGRRLCWSTSPRETAPSSTESVDIHIHYDGQAVRDGRMQPSSWHGVTTMVMGNCGFRFAPVATSTWPAVFQGPRG</sequence>
<proteinExistence type="predicted"/>
<feature type="compositionally biased region" description="Polar residues" evidence="1">
    <location>
        <begin position="49"/>
        <end position="63"/>
    </location>
</feature>
<feature type="region of interest" description="Disordered" evidence="1">
    <location>
        <begin position="28"/>
        <end position="64"/>
    </location>
</feature>
<comment type="caution">
    <text evidence="2">The sequence shown here is derived from an EMBL/GenBank/DDBJ whole genome shotgun (WGS) entry which is preliminary data.</text>
</comment>
<keyword evidence="3" id="KW-1185">Reference proteome</keyword>
<evidence type="ECO:0000313" key="3">
    <source>
        <dbReference type="Proteomes" id="UP000188929"/>
    </source>
</evidence>
<name>A0A1V2I1K8_9ACTN</name>